<accession>A0A851GRK6</accession>
<reference evidence="2 3" key="1">
    <citation type="submission" date="2020-07" db="EMBL/GenBank/DDBJ databases">
        <title>Roseicoccus Jingziensis gen. nov., sp. nov., isolated from coastal seawater.</title>
        <authorList>
            <person name="Feng X."/>
        </authorList>
    </citation>
    <scope>NUCLEOTIDE SEQUENCE [LARGE SCALE GENOMIC DNA]</scope>
    <source>
        <strain evidence="2 3">N1E253</strain>
    </source>
</reference>
<protein>
    <recommendedName>
        <fullName evidence="1">DNA mimic protein DMP19 C-terminal domain-containing protein</fullName>
    </recommendedName>
</protein>
<dbReference type="EMBL" id="JACBAZ010000019">
    <property type="protein sequence ID" value="NWK57647.1"/>
    <property type="molecule type" value="Genomic_DNA"/>
</dbReference>
<dbReference type="Proteomes" id="UP000557872">
    <property type="component" value="Unassembled WGS sequence"/>
</dbReference>
<keyword evidence="3" id="KW-1185">Reference proteome</keyword>
<organism evidence="2 3">
    <name type="scientific">Oceaniferula marina</name>
    <dbReference type="NCBI Taxonomy" id="2748318"/>
    <lineage>
        <taxon>Bacteria</taxon>
        <taxon>Pseudomonadati</taxon>
        <taxon>Verrucomicrobiota</taxon>
        <taxon>Verrucomicrobiia</taxon>
        <taxon>Verrucomicrobiales</taxon>
        <taxon>Verrucomicrobiaceae</taxon>
        <taxon>Oceaniferula</taxon>
    </lineage>
</organism>
<evidence type="ECO:0000313" key="2">
    <source>
        <dbReference type="EMBL" id="NWK57647.1"/>
    </source>
</evidence>
<name>A0A851GRK6_9BACT</name>
<proteinExistence type="predicted"/>
<dbReference type="Pfam" id="PF14300">
    <property type="entry name" value="DMP19"/>
    <property type="match status" value="1"/>
</dbReference>
<feature type="domain" description="DNA mimic protein DMP19 C-terminal" evidence="1">
    <location>
        <begin position="19"/>
        <end position="119"/>
    </location>
</feature>
<comment type="caution">
    <text evidence="2">The sequence shown here is derived from an EMBL/GenBank/DDBJ whole genome shotgun (WGS) entry which is preliminary data.</text>
</comment>
<sequence length="129" mass="14842">MIDTCEKILDREIKSGRSSLDDESKRVFHLYRFLSYYENGGISGLLYNLSPAWNDLSELASITADLNHLALSKAVEGVHRLVSRGPEEYKGTWEGWINLTDPNGDLDKYDSQIFDLYEVLWHDLERLTS</sequence>
<dbReference type="InterPro" id="IPR025402">
    <property type="entry name" value="DMP19_C"/>
</dbReference>
<evidence type="ECO:0000313" key="3">
    <source>
        <dbReference type="Proteomes" id="UP000557872"/>
    </source>
</evidence>
<dbReference type="AlphaFoldDB" id="A0A851GRK6"/>
<evidence type="ECO:0000259" key="1">
    <source>
        <dbReference type="Pfam" id="PF14300"/>
    </source>
</evidence>
<gene>
    <name evidence="2" type="ORF">HW115_18665</name>
</gene>
<dbReference type="RefSeq" id="WP_178934970.1">
    <property type="nucleotide sequence ID" value="NZ_JACBAZ010000019.1"/>
</dbReference>